<organism evidence="5 6">
    <name type="scientific">Anaeramoeba flamelloides</name>
    <dbReference type="NCBI Taxonomy" id="1746091"/>
    <lineage>
        <taxon>Eukaryota</taxon>
        <taxon>Metamonada</taxon>
        <taxon>Anaeramoebidae</taxon>
        <taxon>Anaeramoeba</taxon>
    </lineage>
</organism>
<evidence type="ECO:0000256" key="1">
    <source>
        <dbReference type="ARBA" id="ARBA00004123"/>
    </source>
</evidence>
<dbReference type="Proteomes" id="UP001146793">
    <property type="component" value="Unassembled WGS sequence"/>
</dbReference>
<dbReference type="Gene3D" id="2.130.10.10">
    <property type="entry name" value="YVTN repeat-like/Quinoprotein amine dehydrogenase"/>
    <property type="match status" value="1"/>
</dbReference>
<keyword evidence="2" id="KW-0539">Nucleus</keyword>
<sequence length="604" mass="70026">MKNSFISFDCQYFLTISNETNILIYQISTSELLLAIDFVEHSILKITTVSWSRSTNEPHDQDIFGILAIGTEHGSIFLFDLDKKKIIKELGKPQRTKKKSSKTSSIQLYYQKNLLFSCSGNGEIVVWDIQKSKQTKKFNNSQKRSPFQTGKICVDLKKKTLLSTEPKCKLWDFNKGKLKKAFSTNKNEFITNQLNQVEKNYNIDLHHLGGNYITNTNTDSNIIEFWKMSDDSPHKVLKSNHKMYDIQFNPSNYLNDNEFIIKGFNDNTISIFRIRLQQRKRKLNEEETSENSIIIPSIQMSLDKKIEGRILATTFFSSTEILIAYGTKHKPSFKQIKYCNKKTFAENVIISDSKTKNESNNEDNEEEFTNEEQISLEDKIKTLGLVKEEQIDSKNEDEENQIKNRQRGGSGLKTMIAVLEQALKTEDSSFLEKVILVDDPEIINNTTKELQLKYIFVFINKLVRLMKTKNDNLMPIIRWMRAILNNHLSYLISLPNLVERLSKLYQMIDYRLSNFQELSELSGKLDLLLDKVNVMKTREKVETFSKPLAVFYVSDESDSEDQSDAELSDSISDIEEEELLEEMKLSIFGLDGNDDMFDDEELDF</sequence>
<dbReference type="InterPro" id="IPR007148">
    <property type="entry name" value="SSU_processome_Utp12"/>
</dbReference>
<evidence type="ECO:0000313" key="6">
    <source>
        <dbReference type="Proteomes" id="UP001146793"/>
    </source>
</evidence>
<evidence type="ECO:0000256" key="3">
    <source>
        <dbReference type="ARBA" id="ARBA00038335"/>
    </source>
</evidence>
<protein>
    <submittedName>
        <fullName evidence="5">Wd repeat-containing protein</fullName>
    </submittedName>
</protein>
<dbReference type="EMBL" id="JANTQA010000051">
    <property type="protein sequence ID" value="KAJ3430212.1"/>
    <property type="molecule type" value="Genomic_DNA"/>
</dbReference>
<dbReference type="InterPro" id="IPR052414">
    <property type="entry name" value="U3_snoRNA-assoc_WDR"/>
</dbReference>
<gene>
    <name evidence="5" type="ORF">M0812_23214</name>
</gene>
<dbReference type="PANTHER" id="PTHR44267:SF1">
    <property type="entry name" value="WD REPEAT-CONTAINING PROTEIN 43"/>
    <property type="match status" value="1"/>
</dbReference>
<dbReference type="SUPFAM" id="SSF50978">
    <property type="entry name" value="WD40 repeat-like"/>
    <property type="match status" value="1"/>
</dbReference>
<name>A0AAV7YK39_9EUKA</name>
<dbReference type="PANTHER" id="PTHR44267">
    <property type="entry name" value="WD REPEAT-CONTAINING PROTEIN 43"/>
    <property type="match status" value="1"/>
</dbReference>
<comment type="similarity">
    <text evidence="3">Belongs to the UTP5 family.</text>
</comment>
<dbReference type="GO" id="GO:0000462">
    <property type="term" value="P:maturation of SSU-rRNA from tricistronic rRNA transcript (SSU-rRNA, 5.8S rRNA, LSU-rRNA)"/>
    <property type="evidence" value="ECO:0007669"/>
    <property type="project" value="TreeGrafter"/>
</dbReference>
<evidence type="ECO:0000256" key="2">
    <source>
        <dbReference type="ARBA" id="ARBA00023242"/>
    </source>
</evidence>
<accession>A0AAV7YK39</accession>
<comment type="subcellular location">
    <subcellularLocation>
        <location evidence="1">Nucleus</location>
    </subcellularLocation>
</comment>
<dbReference type="GO" id="GO:0005730">
    <property type="term" value="C:nucleolus"/>
    <property type="evidence" value="ECO:0007669"/>
    <property type="project" value="TreeGrafter"/>
</dbReference>
<feature type="domain" description="Small-subunit processome Utp12" evidence="4">
    <location>
        <begin position="427"/>
        <end position="529"/>
    </location>
</feature>
<dbReference type="Pfam" id="PF04003">
    <property type="entry name" value="Utp12"/>
    <property type="match status" value="1"/>
</dbReference>
<reference evidence="5" key="1">
    <citation type="submission" date="2022-08" db="EMBL/GenBank/DDBJ databases">
        <title>Novel sulphate-reducing endosymbionts in the free-living metamonad Anaeramoeba.</title>
        <authorList>
            <person name="Jerlstrom-Hultqvist J."/>
            <person name="Cepicka I."/>
            <person name="Gallot-Lavallee L."/>
            <person name="Salas-Leiva D."/>
            <person name="Curtis B.A."/>
            <person name="Zahonova K."/>
            <person name="Pipaliya S."/>
            <person name="Dacks J."/>
            <person name="Roger A.J."/>
        </authorList>
    </citation>
    <scope>NUCLEOTIDE SEQUENCE</scope>
    <source>
        <strain evidence="5">Busselton2</strain>
    </source>
</reference>
<evidence type="ECO:0000313" key="5">
    <source>
        <dbReference type="EMBL" id="KAJ3430212.1"/>
    </source>
</evidence>
<dbReference type="InterPro" id="IPR036322">
    <property type="entry name" value="WD40_repeat_dom_sf"/>
</dbReference>
<comment type="caution">
    <text evidence="5">The sequence shown here is derived from an EMBL/GenBank/DDBJ whole genome shotgun (WGS) entry which is preliminary data.</text>
</comment>
<dbReference type="AlphaFoldDB" id="A0AAV7YK39"/>
<dbReference type="InterPro" id="IPR015943">
    <property type="entry name" value="WD40/YVTN_repeat-like_dom_sf"/>
</dbReference>
<evidence type="ECO:0000259" key="4">
    <source>
        <dbReference type="Pfam" id="PF04003"/>
    </source>
</evidence>
<proteinExistence type="inferred from homology"/>